<evidence type="ECO:0000313" key="12">
    <source>
        <dbReference type="Proteomes" id="UP000719766"/>
    </source>
</evidence>
<keyword evidence="4" id="KW-0337">GPI-anchor biosynthesis</keyword>
<dbReference type="GO" id="GO:0006506">
    <property type="term" value="P:GPI anchor biosynthetic process"/>
    <property type="evidence" value="ECO:0007669"/>
    <property type="project" value="UniProtKB-KW"/>
</dbReference>
<proteinExistence type="inferred from homology"/>
<feature type="transmembrane region" description="Helical" evidence="9">
    <location>
        <begin position="117"/>
        <end position="135"/>
    </location>
</feature>
<keyword evidence="8 9" id="KW-0472">Membrane</keyword>
<dbReference type="GeneID" id="64602563"/>
<evidence type="ECO:0000256" key="3">
    <source>
        <dbReference type="ARBA" id="ARBA00010026"/>
    </source>
</evidence>
<feature type="transmembrane region" description="Helical" evidence="9">
    <location>
        <begin position="76"/>
        <end position="96"/>
    </location>
</feature>
<name>A0A9P7AI64_9AGAM</name>
<comment type="subcellular location">
    <subcellularLocation>
        <location evidence="1">Endoplasmic reticulum membrane</location>
        <topology evidence="1">Multi-pass membrane protein</topology>
    </subcellularLocation>
</comment>
<evidence type="ECO:0000256" key="4">
    <source>
        <dbReference type="ARBA" id="ARBA00022502"/>
    </source>
</evidence>
<dbReference type="GO" id="GO:0016255">
    <property type="term" value="P:attachment of GPI anchor to protein"/>
    <property type="evidence" value="ECO:0007669"/>
    <property type="project" value="InterPro"/>
</dbReference>
<dbReference type="RefSeq" id="XP_041157063.1">
    <property type="nucleotide sequence ID" value="XM_041308799.1"/>
</dbReference>
<keyword evidence="7 9" id="KW-1133">Transmembrane helix</keyword>
<gene>
    <name evidence="11" type="ORF">HD556DRAFT_1491530</name>
</gene>
<feature type="chain" id="PRO_5040166034" evidence="10">
    <location>
        <begin position="19"/>
        <end position="426"/>
    </location>
</feature>
<dbReference type="InterPro" id="IPR009600">
    <property type="entry name" value="PIG-U"/>
</dbReference>
<evidence type="ECO:0000256" key="1">
    <source>
        <dbReference type="ARBA" id="ARBA00004477"/>
    </source>
</evidence>
<dbReference type="Pfam" id="PF06728">
    <property type="entry name" value="PIG-U"/>
    <property type="match status" value="1"/>
</dbReference>
<evidence type="ECO:0000256" key="2">
    <source>
        <dbReference type="ARBA" id="ARBA00004687"/>
    </source>
</evidence>
<feature type="transmembrane region" description="Helical" evidence="9">
    <location>
        <begin position="368"/>
        <end position="390"/>
    </location>
</feature>
<accession>A0A9P7AI64</accession>
<evidence type="ECO:0000256" key="10">
    <source>
        <dbReference type="SAM" id="SignalP"/>
    </source>
</evidence>
<keyword evidence="12" id="KW-1185">Reference proteome</keyword>
<evidence type="ECO:0000256" key="9">
    <source>
        <dbReference type="SAM" id="Phobius"/>
    </source>
</evidence>
<feature type="signal peptide" evidence="10">
    <location>
        <begin position="1"/>
        <end position="18"/>
    </location>
</feature>
<evidence type="ECO:0000256" key="5">
    <source>
        <dbReference type="ARBA" id="ARBA00022692"/>
    </source>
</evidence>
<protein>
    <submittedName>
        <fullName evidence="11">PIG-U-domain-containing protein</fullName>
    </submittedName>
</protein>
<dbReference type="OrthoDB" id="549017at2759"/>
<feature type="transmembrane region" description="Helical" evidence="9">
    <location>
        <begin position="294"/>
        <end position="312"/>
    </location>
</feature>
<keyword evidence="5 9" id="KW-0812">Transmembrane</keyword>
<evidence type="ECO:0000256" key="6">
    <source>
        <dbReference type="ARBA" id="ARBA00022824"/>
    </source>
</evidence>
<organism evidence="11 12">
    <name type="scientific">Suillus plorans</name>
    <dbReference type="NCBI Taxonomy" id="116603"/>
    <lineage>
        <taxon>Eukaryota</taxon>
        <taxon>Fungi</taxon>
        <taxon>Dikarya</taxon>
        <taxon>Basidiomycota</taxon>
        <taxon>Agaricomycotina</taxon>
        <taxon>Agaricomycetes</taxon>
        <taxon>Agaricomycetidae</taxon>
        <taxon>Boletales</taxon>
        <taxon>Suillineae</taxon>
        <taxon>Suillaceae</taxon>
        <taxon>Suillus</taxon>
    </lineage>
</organism>
<keyword evidence="6" id="KW-0256">Endoplasmic reticulum</keyword>
<evidence type="ECO:0000313" key="11">
    <source>
        <dbReference type="EMBL" id="KAG1790078.1"/>
    </source>
</evidence>
<comment type="caution">
    <text evidence="11">The sequence shown here is derived from an EMBL/GenBank/DDBJ whole genome shotgun (WGS) entry which is preliminary data.</text>
</comment>
<comment type="pathway">
    <text evidence="2">Glycolipid biosynthesis; glycosylphosphatidylinositol-anchor biosynthesis.</text>
</comment>
<feature type="transmembrane region" description="Helical" evidence="9">
    <location>
        <begin position="215"/>
        <end position="236"/>
    </location>
</feature>
<evidence type="ECO:0000256" key="8">
    <source>
        <dbReference type="ARBA" id="ARBA00023136"/>
    </source>
</evidence>
<dbReference type="PANTHER" id="PTHR13121:SF0">
    <property type="entry name" value="PHOSPHATIDYLINOSITOL GLYCAN ANCHOR BIOSYNTHESIS CLASS U PROTEIN"/>
    <property type="match status" value="1"/>
</dbReference>
<dbReference type="EMBL" id="JABBWE010000053">
    <property type="protein sequence ID" value="KAG1790078.1"/>
    <property type="molecule type" value="Genomic_DNA"/>
</dbReference>
<feature type="transmembrane region" description="Helical" evidence="9">
    <location>
        <begin position="270"/>
        <end position="288"/>
    </location>
</feature>
<keyword evidence="10" id="KW-0732">Signal</keyword>
<comment type="similarity">
    <text evidence="3">Belongs to the PIGU family.</text>
</comment>
<sequence>MNTPPAFSFLVCLRLLLAVLPLPGQNLLKHDHQLSSPLTSYLRLKEGLWLLDNNIDPYTGGSFHHSPLLLSLFSTIVPPLPIIWAISDAVGAWALLRIWRARQGLSFQKGTRSNVENLITSVYLLNPYLLLPSLALSTSTFENTLTLLALMFASQGKVSSALLAITFAVHLTPSSILLLLPIFMVLVSSPVSHLASPRPFHGNLKRIPFLFGEFTLYWLVLVGAACIITGGSWSWVRASWGATLTLPDLTPNPGLWWYFFTEMFDHFRPFFLMVFSVHLVIYILPICIKFQHDPLYAAFLLIGVLGTFKAYLTLADPGLFLSMISIFPEVHGYLRHPIITTLLHLHAALLLPLQHVLWVSEGRGNANFYYAASLVMGMAGGAGLVDACWAGMRIAVGDAKEWAEEKVDGEKGEGEGKVVWWEVVQQ</sequence>
<evidence type="ECO:0000256" key="7">
    <source>
        <dbReference type="ARBA" id="ARBA00022989"/>
    </source>
</evidence>
<dbReference type="GO" id="GO:0042765">
    <property type="term" value="C:GPI-anchor transamidase complex"/>
    <property type="evidence" value="ECO:0007669"/>
    <property type="project" value="InterPro"/>
</dbReference>
<dbReference type="AlphaFoldDB" id="A0A9P7AI64"/>
<reference evidence="11" key="1">
    <citation type="journal article" date="2020" name="New Phytol.">
        <title>Comparative genomics reveals dynamic genome evolution in host specialist ectomycorrhizal fungi.</title>
        <authorList>
            <person name="Lofgren L.A."/>
            <person name="Nguyen N.H."/>
            <person name="Vilgalys R."/>
            <person name="Ruytinx J."/>
            <person name="Liao H.L."/>
            <person name="Branco S."/>
            <person name="Kuo A."/>
            <person name="LaButti K."/>
            <person name="Lipzen A."/>
            <person name="Andreopoulos W."/>
            <person name="Pangilinan J."/>
            <person name="Riley R."/>
            <person name="Hundley H."/>
            <person name="Na H."/>
            <person name="Barry K."/>
            <person name="Grigoriev I.V."/>
            <person name="Stajich J.E."/>
            <person name="Kennedy P.G."/>
        </authorList>
    </citation>
    <scope>NUCLEOTIDE SEQUENCE</scope>
    <source>
        <strain evidence="11">S12</strain>
    </source>
</reference>
<feature type="transmembrane region" description="Helical" evidence="9">
    <location>
        <begin position="333"/>
        <end position="356"/>
    </location>
</feature>
<dbReference type="Proteomes" id="UP000719766">
    <property type="component" value="Unassembled WGS sequence"/>
</dbReference>
<dbReference type="PANTHER" id="PTHR13121">
    <property type="entry name" value="GPI TRANSAMIDASE COMPONENT PIG-U"/>
    <property type="match status" value="1"/>
</dbReference>